<dbReference type="Proteomes" id="UP000887579">
    <property type="component" value="Unplaced"/>
</dbReference>
<dbReference type="WBParaSite" id="ES5_v2.g14280.t1">
    <property type="protein sequence ID" value="ES5_v2.g14280.t1"/>
    <property type="gene ID" value="ES5_v2.g14280"/>
</dbReference>
<protein>
    <submittedName>
        <fullName evidence="2">Cytidyltransferase-like domain-containing protein</fullName>
    </submittedName>
</protein>
<evidence type="ECO:0000313" key="1">
    <source>
        <dbReference type="Proteomes" id="UP000887579"/>
    </source>
</evidence>
<reference evidence="2" key="1">
    <citation type="submission" date="2022-11" db="UniProtKB">
        <authorList>
            <consortium name="WormBaseParasite"/>
        </authorList>
    </citation>
    <scope>IDENTIFICATION</scope>
</reference>
<evidence type="ECO:0000313" key="2">
    <source>
        <dbReference type="WBParaSite" id="ES5_v2.g14280.t1"/>
    </source>
</evidence>
<proteinExistence type="predicted"/>
<accession>A0AC34FBW6</accession>
<name>A0AC34FBW6_9BILA</name>
<organism evidence="1 2">
    <name type="scientific">Panagrolaimus sp. ES5</name>
    <dbReference type="NCBI Taxonomy" id="591445"/>
    <lineage>
        <taxon>Eukaryota</taxon>
        <taxon>Metazoa</taxon>
        <taxon>Ecdysozoa</taxon>
        <taxon>Nematoda</taxon>
        <taxon>Chromadorea</taxon>
        <taxon>Rhabditida</taxon>
        <taxon>Tylenchina</taxon>
        <taxon>Panagrolaimomorpha</taxon>
        <taxon>Panagrolaimoidea</taxon>
        <taxon>Panagrolaimidae</taxon>
        <taxon>Panagrolaimus</taxon>
    </lineage>
</organism>
<sequence length="153" mass="17578">MTKNVVIFADGVFNPPHIAHIEMFLMGKKCMEKHGYNVAKGVMNPSADSYKKSGMISFEHRNEMCKFWTFEELKTILENYGIIISNRPGKDSDPVKILEALNLPIKNVFTVFSTDDISSTAIREAFKNKNHDSLKEIMDENVIDYIVSHHFYE</sequence>